<proteinExistence type="predicted"/>
<evidence type="ECO:0000313" key="1">
    <source>
        <dbReference type="EMBL" id="MED6203500.1"/>
    </source>
</evidence>
<comment type="caution">
    <text evidence="1">The sequence shown here is derived from an EMBL/GenBank/DDBJ whole genome shotgun (WGS) entry which is preliminary data.</text>
</comment>
<name>A0ABU6XZM6_9FABA</name>
<gene>
    <name evidence="1" type="ORF">PIB30_116100</name>
</gene>
<dbReference type="EMBL" id="JASCZI010228181">
    <property type="protein sequence ID" value="MED6203500.1"/>
    <property type="molecule type" value="Genomic_DNA"/>
</dbReference>
<evidence type="ECO:0000313" key="2">
    <source>
        <dbReference type="Proteomes" id="UP001341840"/>
    </source>
</evidence>
<reference evidence="1 2" key="1">
    <citation type="journal article" date="2023" name="Plants (Basel)">
        <title>Bridging the Gap: Combining Genomics and Transcriptomics Approaches to Understand Stylosanthes scabra, an Orphan Legume from the Brazilian Caatinga.</title>
        <authorList>
            <person name="Ferreira-Neto J.R.C."/>
            <person name="da Silva M.D."/>
            <person name="Binneck E."/>
            <person name="de Melo N.F."/>
            <person name="da Silva R.H."/>
            <person name="de Melo A.L.T.M."/>
            <person name="Pandolfi V."/>
            <person name="Bustamante F.O."/>
            <person name="Brasileiro-Vidal A.C."/>
            <person name="Benko-Iseppon A.M."/>
        </authorList>
    </citation>
    <scope>NUCLEOTIDE SEQUENCE [LARGE SCALE GENOMIC DNA]</scope>
    <source>
        <tissue evidence="1">Leaves</tissue>
    </source>
</reference>
<dbReference type="Proteomes" id="UP001341840">
    <property type="component" value="Unassembled WGS sequence"/>
</dbReference>
<organism evidence="1 2">
    <name type="scientific">Stylosanthes scabra</name>
    <dbReference type="NCBI Taxonomy" id="79078"/>
    <lineage>
        <taxon>Eukaryota</taxon>
        <taxon>Viridiplantae</taxon>
        <taxon>Streptophyta</taxon>
        <taxon>Embryophyta</taxon>
        <taxon>Tracheophyta</taxon>
        <taxon>Spermatophyta</taxon>
        <taxon>Magnoliopsida</taxon>
        <taxon>eudicotyledons</taxon>
        <taxon>Gunneridae</taxon>
        <taxon>Pentapetalae</taxon>
        <taxon>rosids</taxon>
        <taxon>fabids</taxon>
        <taxon>Fabales</taxon>
        <taxon>Fabaceae</taxon>
        <taxon>Papilionoideae</taxon>
        <taxon>50 kb inversion clade</taxon>
        <taxon>dalbergioids sensu lato</taxon>
        <taxon>Dalbergieae</taxon>
        <taxon>Pterocarpus clade</taxon>
        <taxon>Stylosanthes</taxon>
    </lineage>
</organism>
<accession>A0ABU6XZM6</accession>
<sequence>RDRLKGIGLQKIRGSSWIETSRGLLSFIAKDVSHERSDEIYALLEGLLGLMREEGYVLQEELDYETPFG</sequence>
<keyword evidence="2" id="KW-1185">Reference proteome</keyword>
<feature type="non-terminal residue" evidence="1">
    <location>
        <position position="1"/>
    </location>
</feature>
<protein>
    <submittedName>
        <fullName evidence="1">Uncharacterized protein</fullName>
    </submittedName>
</protein>